<dbReference type="GO" id="GO:0030145">
    <property type="term" value="F:manganese ion binding"/>
    <property type="evidence" value="ECO:0007669"/>
    <property type="project" value="UniProtKB-UniRule"/>
</dbReference>
<feature type="site" description="Essential for DHBP synthase activity" evidence="19">
    <location>
        <position position="163"/>
    </location>
</feature>
<dbReference type="HAMAP" id="MF_01283">
    <property type="entry name" value="RibBA"/>
    <property type="match status" value="1"/>
</dbReference>
<dbReference type="FunFam" id="3.40.50.10990:FF:000001">
    <property type="entry name" value="Riboflavin biosynthesis protein RibBA"/>
    <property type="match status" value="1"/>
</dbReference>
<evidence type="ECO:0000256" key="18">
    <source>
        <dbReference type="ARBA" id="ARBA00049295"/>
    </source>
</evidence>
<keyword evidence="15 19" id="KW-0456">Lyase</keyword>
<evidence type="ECO:0000256" key="13">
    <source>
        <dbReference type="ARBA" id="ARBA00023134"/>
    </source>
</evidence>
<evidence type="ECO:0000256" key="16">
    <source>
        <dbReference type="ARBA" id="ARBA00023268"/>
    </source>
</evidence>
<dbReference type="STRING" id="1703779.AMJ83_05000"/>
<protein>
    <recommendedName>
        <fullName evidence="19">Riboflavin biosynthesis protein RibBA</fullName>
    </recommendedName>
    <domain>
        <recommendedName>
            <fullName evidence="19">3,4-dihydroxy-2-butanone 4-phosphate synthase</fullName>
            <shortName evidence="19">DHBP synthase</shortName>
            <ecNumber evidence="19">4.1.99.12</ecNumber>
        </recommendedName>
    </domain>
    <domain>
        <recommendedName>
            <fullName evidence="19">GTP cyclohydrolase-2</fullName>
            <ecNumber evidence="19">3.5.4.25</ecNumber>
        </recommendedName>
        <alternativeName>
            <fullName evidence="19">GTP cyclohydrolase II</fullName>
        </alternativeName>
    </domain>
</protein>
<comment type="cofactor">
    <cofactor evidence="19">
        <name>Zn(2+)</name>
        <dbReference type="ChEBI" id="CHEBI:29105"/>
    </cofactor>
    <text evidence="19">Binds 1 zinc ion per subunit.</text>
</comment>
<dbReference type="GO" id="GO:0003935">
    <property type="term" value="F:GTP cyclohydrolase II activity"/>
    <property type="evidence" value="ECO:0007669"/>
    <property type="project" value="UniProtKB-UniRule"/>
</dbReference>
<dbReference type="SUPFAM" id="SSF55821">
    <property type="entry name" value="YrdC/RibB"/>
    <property type="match status" value="1"/>
</dbReference>
<dbReference type="GO" id="GO:0005525">
    <property type="term" value="F:GTP binding"/>
    <property type="evidence" value="ECO:0007669"/>
    <property type="project" value="UniProtKB-KW"/>
</dbReference>
<feature type="binding site" evidence="19">
    <location>
        <position position="269"/>
    </location>
    <ligand>
        <name>Zn(2+)</name>
        <dbReference type="ChEBI" id="CHEBI:29105"/>
        <note>catalytic</note>
    </ligand>
</feature>
<comment type="caution">
    <text evidence="21">The sequence shown here is derived from an EMBL/GenBank/DDBJ whole genome shotgun (WGS) entry which is preliminary data.</text>
</comment>
<feature type="binding site" evidence="19">
    <location>
        <begin position="26"/>
        <end position="27"/>
    </location>
    <ligand>
        <name>D-ribulose 5-phosphate</name>
        <dbReference type="ChEBI" id="CHEBI:58121"/>
    </ligand>
</feature>
<comment type="function">
    <text evidence="17 19">Catalyzes the conversion of GTP to 2,5-diamino-6-ribosylamino-4(3H)-pyrimidinone 5'-phosphate (DARP), formate and pyrophosphate.</text>
</comment>
<dbReference type="NCBIfam" id="TIGR00505">
    <property type="entry name" value="ribA"/>
    <property type="match status" value="1"/>
</dbReference>
<name>A0A0S8FSZ6_UNCW3</name>
<feature type="binding site" evidence="19">
    <location>
        <position position="27"/>
    </location>
    <ligand>
        <name>Mg(2+)</name>
        <dbReference type="ChEBI" id="CHEBI:18420"/>
        <label>2</label>
    </ligand>
</feature>
<feature type="binding site" evidence="19">
    <location>
        <begin position="139"/>
        <end position="143"/>
    </location>
    <ligand>
        <name>D-ribulose 5-phosphate</name>
        <dbReference type="ChEBI" id="CHEBI:58121"/>
    </ligand>
</feature>
<dbReference type="Pfam" id="PF00925">
    <property type="entry name" value="GTP_cyclohydro2"/>
    <property type="match status" value="1"/>
</dbReference>
<evidence type="ECO:0000256" key="4">
    <source>
        <dbReference type="ARBA" id="ARBA00004853"/>
    </source>
</evidence>
<evidence type="ECO:0000256" key="6">
    <source>
        <dbReference type="ARBA" id="ARBA00005520"/>
    </source>
</evidence>
<feature type="binding site" evidence="19">
    <location>
        <position position="267"/>
    </location>
    <ligand>
        <name>Zn(2+)</name>
        <dbReference type="ChEBI" id="CHEBI:29105"/>
        <note>catalytic</note>
    </ligand>
</feature>
<feature type="binding site" evidence="19">
    <location>
        <position position="351"/>
    </location>
    <ligand>
        <name>GTP</name>
        <dbReference type="ChEBI" id="CHEBI:37565"/>
    </ligand>
</feature>
<comment type="pathway">
    <text evidence="4 19">Cofactor biosynthesis; riboflavin biosynthesis; 5-amino-6-(D-ribitylamino)uracil from GTP: step 1/4.</text>
</comment>
<dbReference type="NCBIfam" id="NF006803">
    <property type="entry name" value="PRK09311.1"/>
    <property type="match status" value="1"/>
</dbReference>
<keyword evidence="8 19" id="KW-0479">Metal-binding</keyword>
<feature type="active site" description="Proton acceptor; for GTP cyclohydrolase activity" evidence="19">
    <location>
        <position position="328"/>
    </location>
</feature>
<dbReference type="Proteomes" id="UP000051373">
    <property type="component" value="Unassembled WGS sequence"/>
</dbReference>
<feature type="domain" description="GTP cyclohydrolase II" evidence="20">
    <location>
        <begin position="207"/>
        <end position="372"/>
    </location>
</feature>
<feature type="binding site" evidence="19">
    <location>
        <position position="142"/>
    </location>
    <ligand>
        <name>Mg(2+)</name>
        <dbReference type="ChEBI" id="CHEBI:18420"/>
        <label>2</label>
    </ligand>
</feature>
<dbReference type="InterPro" id="IPR017945">
    <property type="entry name" value="DHBP_synth_RibB-like_a/b_dom"/>
</dbReference>
<dbReference type="AlphaFoldDB" id="A0A0S8FSZ6"/>
<dbReference type="InterPro" id="IPR016299">
    <property type="entry name" value="Riboflavin_synth_RibBA"/>
</dbReference>
<reference evidence="21 22" key="1">
    <citation type="journal article" date="2015" name="Microbiome">
        <title>Genomic resolution of linkages in carbon, nitrogen, and sulfur cycling among widespread estuary sediment bacteria.</title>
        <authorList>
            <person name="Baker B.J."/>
            <person name="Lazar C.S."/>
            <person name="Teske A.P."/>
            <person name="Dick G.J."/>
        </authorList>
    </citation>
    <scope>NUCLEOTIDE SEQUENCE [LARGE SCALE GENOMIC DNA]</scope>
    <source>
        <strain evidence="21">SM23_42</strain>
    </source>
</reference>
<evidence type="ECO:0000256" key="10">
    <source>
        <dbReference type="ARBA" id="ARBA00022801"/>
    </source>
</evidence>
<evidence type="ECO:0000256" key="5">
    <source>
        <dbReference type="ARBA" id="ARBA00004904"/>
    </source>
</evidence>
<dbReference type="EC" id="3.5.4.25" evidence="19"/>
<dbReference type="GO" id="GO:0000287">
    <property type="term" value="F:magnesium ion binding"/>
    <property type="evidence" value="ECO:0007669"/>
    <property type="project" value="UniProtKB-UniRule"/>
</dbReference>
<dbReference type="CDD" id="cd00641">
    <property type="entry name" value="GTP_cyclohydro2"/>
    <property type="match status" value="1"/>
</dbReference>
<dbReference type="UniPathway" id="UPA00275">
    <property type="reaction ID" value="UER00399"/>
</dbReference>
<dbReference type="Pfam" id="PF00926">
    <property type="entry name" value="DHBP_synthase"/>
    <property type="match status" value="1"/>
</dbReference>
<comment type="similarity">
    <text evidence="6 19">In the N-terminal section; belongs to the DHBP synthase family.</text>
</comment>
<evidence type="ECO:0000256" key="1">
    <source>
        <dbReference type="ARBA" id="ARBA00000141"/>
    </source>
</evidence>
<keyword evidence="12 19" id="KW-0460">Magnesium</keyword>
<dbReference type="InterPro" id="IPR036144">
    <property type="entry name" value="RibA-like_sf"/>
</dbReference>
<keyword evidence="11 19" id="KW-0862">Zinc</keyword>
<feature type="site" description="Essential for DHBP synthase activity" evidence="19">
    <location>
        <position position="125"/>
    </location>
</feature>
<comment type="cofactor">
    <cofactor evidence="2">
        <name>Mn(2+)</name>
        <dbReference type="ChEBI" id="CHEBI:29035"/>
    </cofactor>
</comment>
<feature type="binding site" evidence="19">
    <location>
        <position position="31"/>
    </location>
    <ligand>
        <name>D-ribulose 5-phosphate</name>
        <dbReference type="ChEBI" id="CHEBI:58121"/>
    </ligand>
</feature>
<dbReference type="EMBL" id="LJUJ01000008">
    <property type="protein sequence ID" value="KPK63815.1"/>
    <property type="molecule type" value="Genomic_DNA"/>
</dbReference>
<dbReference type="PATRIC" id="fig|1703779.3.peg.1218"/>
<dbReference type="HAMAP" id="MF_00180">
    <property type="entry name" value="RibB"/>
    <property type="match status" value="1"/>
</dbReference>
<evidence type="ECO:0000256" key="9">
    <source>
        <dbReference type="ARBA" id="ARBA00022741"/>
    </source>
</evidence>
<dbReference type="PANTHER" id="PTHR21327:SF18">
    <property type="entry name" value="3,4-DIHYDROXY-2-BUTANONE 4-PHOSPHATE SYNTHASE"/>
    <property type="match status" value="1"/>
</dbReference>
<dbReference type="GO" id="GO:0008686">
    <property type="term" value="F:3,4-dihydroxy-2-butanone-4-phosphate synthase activity"/>
    <property type="evidence" value="ECO:0007669"/>
    <property type="project" value="UniProtKB-UniRule"/>
</dbReference>
<proteinExistence type="inferred from homology"/>
<comment type="cofactor">
    <cofactor evidence="19">
        <name>Mg(2+)</name>
        <dbReference type="ChEBI" id="CHEBI:18420"/>
    </cofactor>
    <cofactor evidence="19">
        <name>Mn(2+)</name>
        <dbReference type="ChEBI" id="CHEBI:29035"/>
    </cofactor>
    <text evidence="19">Binds 2 divalent metal cations per subunit. Magnesium or manganese.</text>
</comment>
<comment type="pathway">
    <text evidence="5 19">Cofactor biosynthesis; riboflavin biosynthesis; 2-hydroxy-3-oxobutyl phosphate from D-ribulose 5-phosphate: step 1/1.</text>
</comment>
<dbReference type="NCBIfam" id="TIGR00506">
    <property type="entry name" value="ribB"/>
    <property type="match status" value="1"/>
</dbReference>
<evidence type="ECO:0000256" key="8">
    <source>
        <dbReference type="ARBA" id="ARBA00022723"/>
    </source>
</evidence>
<evidence type="ECO:0000256" key="14">
    <source>
        <dbReference type="ARBA" id="ARBA00023211"/>
    </source>
</evidence>
<evidence type="ECO:0000256" key="19">
    <source>
        <dbReference type="HAMAP-Rule" id="MF_01283"/>
    </source>
</evidence>
<keyword evidence="7 19" id="KW-0686">Riboflavin biosynthesis</keyword>
<keyword evidence="16 19" id="KW-0511">Multifunctional enzyme</keyword>
<evidence type="ECO:0000256" key="3">
    <source>
        <dbReference type="ARBA" id="ARBA00002284"/>
    </source>
</evidence>
<feature type="region of interest" description="DHBP synthase" evidence="19">
    <location>
        <begin position="1"/>
        <end position="200"/>
    </location>
</feature>
<dbReference type="InterPro" id="IPR000422">
    <property type="entry name" value="DHBP_synthase_RibB"/>
</dbReference>
<dbReference type="PIRSF" id="PIRSF001259">
    <property type="entry name" value="RibA"/>
    <property type="match status" value="1"/>
</dbReference>
<dbReference type="EC" id="4.1.99.12" evidence="19"/>
<feature type="binding site" evidence="19">
    <location>
        <position position="163"/>
    </location>
    <ligand>
        <name>D-ribulose 5-phosphate</name>
        <dbReference type="ChEBI" id="CHEBI:58121"/>
    </ligand>
</feature>
<evidence type="ECO:0000256" key="11">
    <source>
        <dbReference type="ARBA" id="ARBA00022833"/>
    </source>
</evidence>
<feature type="region of interest" description="GTP cyclohydrolase II" evidence="19">
    <location>
        <begin position="201"/>
        <end position="413"/>
    </location>
</feature>
<dbReference type="Gene3D" id="3.90.870.10">
    <property type="entry name" value="DHBP synthase"/>
    <property type="match status" value="1"/>
</dbReference>
<keyword evidence="10 19" id="KW-0378">Hydrolase</keyword>
<sequence length="413" mass="46007">MLAVIEDAIKDIKKGKPLIVVDDESRENEGDFIVAAEKITPKLINFMARHGRGLICATLLPKRLEELKIPIMVNEITALHGTQFTVSVDAKKGTTTGSSAYDRARTVKALVEKKTTPGDLARPGHIFPLRAVEGGVLRRAGHTEASVDLARIAGFRPAGVLCEIMDDNGRMARLPALKKIAKRFGLKIISIQDLIEYRQKKEKLVARVLETDLPTKYGEFCLILYEDRITEDHHIALVLGDVKDKRDVLVRVHSQCLTGDVFRSLRCDCGDQMEQAVKLIAKHKRGVFLYMRQEGRGIGLLNKLKAYSLQDRGLDTVEANLALGFPADLRDYGIGAQILVDLGLSSIVLLTNNPKKIVGLEGYGLTITKQMPIYAVHSRNVKYLRAKRYKLGHLIPDSVLEGEKLTRCKKRKN</sequence>
<dbReference type="FunFam" id="3.90.870.10:FF:000001">
    <property type="entry name" value="Riboflavin biosynthesis protein RibBA"/>
    <property type="match status" value="1"/>
</dbReference>
<feature type="binding site" evidence="19">
    <location>
        <position position="316"/>
    </location>
    <ligand>
        <name>GTP</name>
        <dbReference type="ChEBI" id="CHEBI:37565"/>
    </ligand>
</feature>
<evidence type="ECO:0000256" key="2">
    <source>
        <dbReference type="ARBA" id="ARBA00001936"/>
    </source>
</evidence>
<comment type="similarity">
    <text evidence="19">In the C-terminal section; belongs to the GTP cyclohydrolase II family.</text>
</comment>
<dbReference type="GO" id="GO:0009231">
    <property type="term" value="P:riboflavin biosynthetic process"/>
    <property type="evidence" value="ECO:0007669"/>
    <property type="project" value="UniProtKB-UniRule"/>
</dbReference>
<dbReference type="Gene3D" id="3.40.50.10990">
    <property type="entry name" value="GTP cyclohydrolase II"/>
    <property type="match status" value="1"/>
</dbReference>
<dbReference type="GO" id="GO:0005829">
    <property type="term" value="C:cytosol"/>
    <property type="evidence" value="ECO:0007669"/>
    <property type="project" value="TreeGrafter"/>
</dbReference>
<organism evidence="21 22">
    <name type="scientific">candidate division WOR_3 bacterium SM23_42</name>
    <dbReference type="NCBI Taxonomy" id="1703779"/>
    <lineage>
        <taxon>Bacteria</taxon>
        <taxon>Bacteria division WOR-3</taxon>
    </lineage>
</organism>
<dbReference type="PANTHER" id="PTHR21327">
    <property type="entry name" value="GTP CYCLOHYDROLASE II-RELATED"/>
    <property type="match status" value="1"/>
</dbReference>
<comment type="function">
    <text evidence="3 19">Catalyzes the conversion of D-ribulose 5-phosphate to formate and 3,4-dihydroxy-2-butanone 4-phosphate.</text>
</comment>
<comment type="catalytic activity">
    <reaction evidence="1 19">
        <text>D-ribulose 5-phosphate = (2S)-2-hydroxy-3-oxobutyl phosphate + formate + H(+)</text>
        <dbReference type="Rhea" id="RHEA:18457"/>
        <dbReference type="ChEBI" id="CHEBI:15378"/>
        <dbReference type="ChEBI" id="CHEBI:15740"/>
        <dbReference type="ChEBI" id="CHEBI:58121"/>
        <dbReference type="ChEBI" id="CHEBI:58830"/>
        <dbReference type="EC" id="4.1.99.12"/>
    </reaction>
</comment>
<evidence type="ECO:0000256" key="15">
    <source>
        <dbReference type="ARBA" id="ARBA00023239"/>
    </source>
</evidence>
<evidence type="ECO:0000256" key="12">
    <source>
        <dbReference type="ARBA" id="ARBA00022842"/>
    </source>
</evidence>
<dbReference type="InterPro" id="IPR032677">
    <property type="entry name" value="GTP_cyclohydro_II"/>
</dbReference>
<comment type="catalytic activity">
    <reaction evidence="18 19">
        <text>GTP + 4 H2O = 2,5-diamino-6-hydroxy-4-(5-phosphoribosylamino)-pyrimidine + formate + 2 phosphate + 3 H(+)</text>
        <dbReference type="Rhea" id="RHEA:23704"/>
        <dbReference type="ChEBI" id="CHEBI:15377"/>
        <dbReference type="ChEBI" id="CHEBI:15378"/>
        <dbReference type="ChEBI" id="CHEBI:15740"/>
        <dbReference type="ChEBI" id="CHEBI:37565"/>
        <dbReference type="ChEBI" id="CHEBI:43474"/>
        <dbReference type="ChEBI" id="CHEBI:58614"/>
        <dbReference type="EC" id="3.5.4.25"/>
    </reaction>
</comment>
<dbReference type="HAMAP" id="MF_00179">
    <property type="entry name" value="RibA"/>
    <property type="match status" value="1"/>
</dbReference>
<feature type="binding site" evidence="19">
    <location>
        <position position="356"/>
    </location>
    <ligand>
        <name>GTP</name>
        <dbReference type="ChEBI" id="CHEBI:37565"/>
    </ligand>
</feature>
<dbReference type="InterPro" id="IPR000926">
    <property type="entry name" value="RibA"/>
</dbReference>
<accession>A0A0S8FSZ6</accession>
<keyword evidence="13 19" id="KW-0342">GTP-binding</keyword>
<evidence type="ECO:0000256" key="7">
    <source>
        <dbReference type="ARBA" id="ARBA00022619"/>
    </source>
</evidence>
<feature type="binding site" evidence="19">
    <location>
        <begin position="251"/>
        <end position="255"/>
    </location>
    <ligand>
        <name>GTP</name>
        <dbReference type="ChEBI" id="CHEBI:37565"/>
    </ligand>
</feature>
<feature type="binding site" evidence="19">
    <location>
        <position position="256"/>
    </location>
    <ligand>
        <name>Zn(2+)</name>
        <dbReference type="ChEBI" id="CHEBI:29105"/>
        <note>catalytic</note>
    </ligand>
</feature>
<dbReference type="GO" id="GO:0008270">
    <property type="term" value="F:zinc ion binding"/>
    <property type="evidence" value="ECO:0007669"/>
    <property type="project" value="UniProtKB-UniRule"/>
</dbReference>
<dbReference type="NCBIfam" id="NF001591">
    <property type="entry name" value="PRK00393.1"/>
    <property type="match status" value="1"/>
</dbReference>
<evidence type="ECO:0000313" key="22">
    <source>
        <dbReference type="Proteomes" id="UP000051373"/>
    </source>
</evidence>
<evidence type="ECO:0000259" key="20">
    <source>
        <dbReference type="Pfam" id="PF00925"/>
    </source>
</evidence>
<gene>
    <name evidence="19" type="primary">ribBA</name>
    <name evidence="21" type="ORF">AMJ83_05000</name>
</gene>
<evidence type="ECO:0000313" key="21">
    <source>
        <dbReference type="EMBL" id="KPK63815.1"/>
    </source>
</evidence>
<feature type="binding site" evidence="19">
    <location>
        <position position="272"/>
    </location>
    <ligand>
        <name>GTP</name>
        <dbReference type="ChEBI" id="CHEBI:37565"/>
    </ligand>
</feature>
<dbReference type="SUPFAM" id="SSF142695">
    <property type="entry name" value="RibA-like"/>
    <property type="match status" value="1"/>
</dbReference>
<evidence type="ECO:0000256" key="17">
    <source>
        <dbReference type="ARBA" id="ARBA00043932"/>
    </source>
</evidence>
<feature type="binding site" evidence="19">
    <location>
        <begin position="294"/>
        <end position="296"/>
    </location>
    <ligand>
        <name>GTP</name>
        <dbReference type="ChEBI" id="CHEBI:37565"/>
    </ligand>
</feature>
<keyword evidence="14 19" id="KW-0464">Manganese</keyword>
<feature type="active site" description="Nucleophile; for GTP cyclohydrolase activity" evidence="19">
    <location>
        <position position="330"/>
    </location>
</feature>
<keyword evidence="9 19" id="KW-0547">Nucleotide-binding</keyword>
<feature type="binding site" evidence="19">
    <location>
        <position position="27"/>
    </location>
    <ligand>
        <name>Mg(2+)</name>
        <dbReference type="ChEBI" id="CHEBI:18420"/>
        <label>1</label>
    </ligand>
</feature>